<comment type="catalytic activity">
    <reaction evidence="7">
        <text>protoporphyrinogen IX + 3 a ubiquinone = protoporphyrin IX + 3 a ubiquinol</text>
        <dbReference type="Rhea" id="RHEA:63936"/>
        <dbReference type="Rhea" id="RHEA-COMP:9565"/>
        <dbReference type="Rhea" id="RHEA-COMP:9566"/>
        <dbReference type="ChEBI" id="CHEBI:16389"/>
        <dbReference type="ChEBI" id="CHEBI:17976"/>
        <dbReference type="ChEBI" id="CHEBI:57306"/>
        <dbReference type="ChEBI" id="CHEBI:57307"/>
    </reaction>
</comment>
<evidence type="ECO:0000256" key="5">
    <source>
        <dbReference type="ARBA" id="ARBA00023136"/>
    </source>
</evidence>
<dbReference type="OrthoDB" id="9795729at2"/>
<comment type="function">
    <text evidence="7">Catalyzes the 6-electron oxidation of protoporphyrinogen IX to form protoporphyrin IX; under anaerobic conditions uses menaquinone as an electron acceptor, under aerobic conditions uses ubiquinone as an electron acceptor.</text>
</comment>
<keyword evidence="5" id="KW-0472">Membrane</keyword>
<comment type="catalytic activity">
    <reaction evidence="7">
        <text>protoporphyrinogen IX + 3 a menaquinone = protoporphyrin IX + 3 a menaquinol</text>
        <dbReference type="Rhea" id="RHEA:27409"/>
        <dbReference type="Rhea" id="RHEA-COMP:9537"/>
        <dbReference type="Rhea" id="RHEA-COMP:9539"/>
        <dbReference type="ChEBI" id="CHEBI:16374"/>
        <dbReference type="ChEBI" id="CHEBI:18151"/>
        <dbReference type="ChEBI" id="CHEBI:57306"/>
        <dbReference type="ChEBI" id="CHEBI:57307"/>
        <dbReference type="EC" id="1.3.5.3"/>
    </reaction>
</comment>
<dbReference type="NCBIfam" id="NF008316">
    <property type="entry name" value="PRK11104.1"/>
    <property type="match status" value="1"/>
</dbReference>
<dbReference type="UniPathway" id="UPA00251">
    <property type="reaction ID" value="UER00324"/>
</dbReference>
<reference evidence="9 10" key="1">
    <citation type="submission" date="2018-09" db="EMBL/GenBank/DDBJ databases">
        <title>Phylogeny of the Shewanellaceae, and recommendation for two new genera, Pseudoshewanella and Parashewanella.</title>
        <authorList>
            <person name="Wang G."/>
        </authorList>
    </citation>
    <scope>NUCLEOTIDE SEQUENCE [LARGE SCALE GENOMIC DNA]</scope>
    <source>
        <strain evidence="9 10">KCTC 22492</strain>
    </source>
</reference>
<keyword evidence="10" id="KW-1185">Reference proteome</keyword>
<dbReference type="EMBL" id="QYYH01000038">
    <property type="protein sequence ID" value="RJY17628.1"/>
    <property type="molecule type" value="Genomic_DNA"/>
</dbReference>
<dbReference type="InterPro" id="IPR008254">
    <property type="entry name" value="Flavodoxin/NO_synth"/>
</dbReference>
<dbReference type="InterPro" id="IPR052200">
    <property type="entry name" value="Protoporphyrinogen_IX_DH"/>
</dbReference>
<dbReference type="RefSeq" id="WP_121853124.1">
    <property type="nucleotide sequence ID" value="NZ_CP037952.1"/>
</dbReference>
<dbReference type="Proteomes" id="UP000273022">
    <property type="component" value="Unassembled WGS sequence"/>
</dbReference>
<dbReference type="GO" id="GO:0070819">
    <property type="term" value="F:menaquinone-dependent protoporphyrinogen oxidase activity"/>
    <property type="evidence" value="ECO:0007669"/>
    <property type="project" value="UniProtKB-UniRule"/>
</dbReference>
<dbReference type="HAMAP" id="MF_00853">
    <property type="entry name" value="HemG"/>
    <property type="match status" value="1"/>
</dbReference>
<organism evidence="9 10">
    <name type="scientific">Parashewanella spongiae</name>
    <dbReference type="NCBI Taxonomy" id="342950"/>
    <lineage>
        <taxon>Bacteria</taxon>
        <taxon>Pseudomonadati</taxon>
        <taxon>Pseudomonadota</taxon>
        <taxon>Gammaproteobacteria</taxon>
        <taxon>Alteromonadales</taxon>
        <taxon>Shewanellaceae</taxon>
        <taxon>Parashewanella</taxon>
    </lineage>
</organism>
<comment type="similarity">
    <text evidence="7">Belongs to the HemG family.</text>
</comment>
<evidence type="ECO:0000313" key="9">
    <source>
        <dbReference type="EMBL" id="RJY17628.1"/>
    </source>
</evidence>
<sequence>MQKVLMVYSTVDGQTKAICKRLQTHLEAQADVDLVSLEQVAQLELEAYQQIVVGASIRYGKFRPELFTFIEQNKAQLNNKKSSFFSVNVVARKPNKNTPQTNPYMKLFLQQSSWKPDSLAVFAGKIDYQKYTWFDRTMIRFIMWMTKGPTDVSGCYEFTDWNKVEQFAQTLMLNR</sequence>
<dbReference type="EC" id="1.3.5.3" evidence="7"/>
<evidence type="ECO:0000256" key="4">
    <source>
        <dbReference type="ARBA" id="ARBA00023002"/>
    </source>
</evidence>
<keyword evidence="7" id="KW-1003">Cell membrane</keyword>
<protein>
    <recommendedName>
        <fullName evidence="7">Protoporphyrinogen IX dehydrogenase [quinone]</fullName>
        <ecNumber evidence="7">1.3.5.3</ecNumber>
    </recommendedName>
    <alternativeName>
        <fullName evidence="7">Protoporphyrinogen IX dehydrogenase [menaquinone]</fullName>
    </alternativeName>
    <alternativeName>
        <fullName evidence="7">Protoporphyrinogen IX dehydrogenase [ubiquinone]</fullName>
    </alternativeName>
    <alternativeName>
        <fullName evidence="7">Protoporphyrinogen oxidase</fullName>
        <shortName evidence="7">PPO</shortName>
    </alternativeName>
</protein>
<keyword evidence="6 7" id="KW-0627">Porphyrin biosynthesis</keyword>
<evidence type="ECO:0000256" key="6">
    <source>
        <dbReference type="ARBA" id="ARBA00023244"/>
    </source>
</evidence>
<dbReference type="InterPro" id="IPR044264">
    <property type="entry name" value="HemG"/>
</dbReference>
<dbReference type="AlphaFoldDB" id="A0A3A6UJF7"/>
<comment type="pathway">
    <text evidence="7">Porphyrin-containing compound metabolism; protoporphyrin-IX biosynthesis; protoporphyrin-IX from protoporphyrinogen-IX: step 1/1.</text>
</comment>
<dbReference type="Pfam" id="PF12724">
    <property type="entry name" value="Flavodoxin_5"/>
    <property type="match status" value="1"/>
</dbReference>
<dbReference type="InterPro" id="IPR026816">
    <property type="entry name" value="Flavodoxin_dom"/>
</dbReference>
<comment type="subcellular location">
    <subcellularLocation>
        <location evidence="7">Cell membrane</location>
        <topology evidence="7">Peripheral membrane protein</topology>
    </subcellularLocation>
</comment>
<comment type="caution">
    <text evidence="9">The sequence shown here is derived from an EMBL/GenBank/DDBJ whole genome shotgun (WGS) entry which is preliminary data.</text>
</comment>
<name>A0A3A6UJF7_9GAMM</name>
<dbReference type="GO" id="GO:0010181">
    <property type="term" value="F:FMN binding"/>
    <property type="evidence" value="ECO:0007669"/>
    <property type="project" value="UniProtKB-UniRule"/>
</dbReference>
<keyword evidence="1 7" id="KW-0285">Flavoprotein</keyword>
<accession>A0A3A6UJF7</accession>
<dbReference type="PANTHER" id="PTHR38030">
    <property type="entry name" value="PROTOPORPHYRINOGEN IX DEHYDROGENASE [MENAQUINONE]"/>
    <property type="match status" value="1"/>
</dbReference>
<keyword evidence="3 7" id="KW-0547">Nucleotide-binding</keyword>
<keyword evidence="2 7" id="KW-0288">FMN</keyword>
<dbReference type="Gene3D" id="3.40.50.360">
    <property type="match status" value="1"/>
</dbReference>
<dbReference type="GO" id="GO:0005886">
    <property type="term" value="C:plasma membrane"/>
    <property type="evidence" value="ECO:0007669"/>
    <property type="project" value="UniProtKB-SubCell"/>
</dbReference>
<dbReference type="SUPFAM" id="SSF52218">
    <property type="entry name" value="Flavoproteins"/>
    <property type="match status" value="1"/>
</dbReference>
<dbReference type="PROSITE" id="PS50902">
    <property type="entry name" value="FLAVODOXIN_LIKE"/>
    <property type="match status" value="1"/>
</dbReference>
<dbReference type="InterPro" id="IPR029039">
    <property type="entry name" value="Flavoprotein-like_sf"/>
</dbReference>
<evidence type="ECO:0000256" key="2">
    <source>
        <dbReference type="ARBA" id="ARBA00022643"/>
    </source>
</evidence>
<evidence type="ECO:0000256" key="1">
    <source>
        <dbReference type="ARBA" id="ARBA00022630"/>
    </source>
</evidence>
<evidence type="ECO:0000313" key="10">
    <source>
        <dbReference type="Proteomes" id="UP000273022"/>
    </source>
</evidence>
<gene>
    <name evidence="7" type="primary">hemG</name>
    <name evidence="9" type="ORF">D5R81_07975</name>
</gene>
<keyword evidence="4 7" id="KW-0560">Oxidoreductase</keyword>
<comment type="catalytic activity">
    <reaction evidence="7">
        <text>protoporphyrinogen IX + 3 a quinone = protoporphyrin IX + 3 a quinol</text>
        <dbReference type="Rhea" id="RHEA:65032"/>
        <dbReference type="ChEBI" id="CHEBI:24646"/>
        <dbReference type="ChEBI" id="CHEBI:57306"/>
        <dbReference type="ChEBI" id="CHEBI:57307"/>
        <dbReference type="ChEBI" id="CHEBI:132124"/>
        <dbReference type="EC" id="1.3.5.3"/>
    </reaction>
</comment>
<comment type="cofactor">
    <cofactor evidence="7">
        <name>FMN</name>
        <dbReference type="ChEBI" id="CHEBI:58210"/>
    </cofactor>
    <text evidence="7">Binds 1 FMN non-covalently per subunit.</text>
</comment>
<feature type="domain" description="Flavodoxin-like" evidence="8">
    <location>
        <begin position="4"/>
        <end position="175"/>
    </location>
</feature>
<evidence type="ECO:0000256" key="7">
    <source>
        <dbReference type="HAMAP-Rule" id="MF_00853"/>
    </source>
</evidence>
<dbReference type="PANTHER" id="PTHR38030:SF2">
    <property type="entry name" value="PROTOPORPHYRINOGEN IX DEHYDROGENASE [QUINONE]"/>
    <property type="match status" value="1"/>
</dbReference>
<proteinExistence type="inferred from homology"/>
<dbReference type="GO" id="GO:0004729">
    <property type="term" value="F:oxygen-dependent protoporphyrinogen oxidase activity"/>
    <property type="evidence" value="ECO:0007669"/>
    <property type="project" value="InterPro"/>
</dbReference>
<dbReference type="GO" id="GO:0006782">
    <property type="term" value="P:protoporphyrinogen IX biosynthetic process"/>
    <property type="evidence" value="ECO:0007669"/>
    <property type="project" value="UniProtKB-UniRule"/>
</dbReference>
<evidence type="ECO:0000259" key="8">
    <source>
        <dbReference type="PROSITE" id="PS50902"/>
    </source>
</evidence>
<evidence type="ECO:0000256" key="3">
    <source>
        <dbReference type="ARBA" id="ARBA00022741"/>
    </source>
</evidence>